<evidence type="ECO:0000256" key="1">
    <source>
        <dbReference type="SAM" id="MobiDB-lite"/>
    </source>
</evidence>
<accession>A0A1I8IX44</accession>
<sequence>GVEGVTDEELRSAWPLVYRQFALRCGLDSCAQCAKLYYHYQQRIGTAADCIAVPFFYRVGRMLDATSSALRQQIVNNEAHRLEKAVKSVLDAWADDPAKLREYLRGRSVQLAEDVQRLRLVEEKLDQFIEALNATKDPKRSRHVIHTEAYCPEPVQVLLLTLQAPYQQGQARTRRYVDYLLLMPSPQTLPVADHSERRHSIGARASSTGSRGRKRCCRHSSSDEAEPAAANPAHAAAAASATASTAANFKGTQSKRTRLQQHRDDVNIGATETAWTADRDDVGTAGQAIPNAANSSSGSLNTVDDFVMAPAIAGGASASAAALSSVDAGVTGGVTTRSRIRESAALALVEELRLRPKSFEHLPPEVYCRILQYLSIVELMRVTSVNRQFHAAVTKHLRLAKRINFCSGLPFTFLSESLDDLTLASVLSLCPEVTHILGFYPRRILHRAPQQPQQQGATAAANSQAASSASSSVGASRTNRFLTYGGILQALKQCKKLKSIEIMDVDLMSRLIASFPRVKFHGMFRNRPDIWDCERAYEGPSPLPSSATKLLLSLQINSLTKVDLQTVCLNTLPKMDCVRYLYLKWVRFASNDPFVNFSAPKLQTFVMNNCAGPSNAFRYLRVFTALAKAPQLARLELTGLRFITGLIEHIVDEIGVDSRAFRALQKLSLSSNRSASEIDAGCLLLASSAGLSCASLQSSLCKDSLFVSLTYAQAQFPKLDTLTLGYKDPCPDLDRSQFTVEPTDPPCQLTDYGMAYVGRCFNRLTNLTVCRAPFLTDPTRWLDQPLPIFEPLRCLTLESCQCMVAGRLADFMAQLPNMEMLVLRDMFAPAPRGCDYLGVAAGQRWSIMPHSCGLFVANPPAGRMLAAFPSIRHRLFGCGADESQSQADAGAVGPTAASASSSNASADGGAGEAQFYSRGVQTSVDSPNSPAFSYHDASAHQRRGDAVWSDFSSFSSHYRLRSRGNISDDQPEFELPSEPQRDCWFVRDVCLDTHDLRLYQPVPQSPFALRSAMLHAVHLERCGLTLIDCTESPRLRTLTLESCPRLAEIRLPAGSARGLRRLRIVGCPSFNYAQFYQDLVDLMTARCIEPREGSGDDSLAVCYRPMGRYEPLAERALLRLPGSHLLLTHDYMGPEARDSNLDRLQSHFHQIFRDIMHFSENLIRRDYVKESRPGDPATRANRFGRGQMLRFESGHSSDGHPWDLLTDIPWIGECGVNPFPSLPEDADQLYQSLVESHSVAYYKMACRGLFLHVQCRDIGKPEHSSSKNRRLTLLLSMRSAFSVEQSSTMRPRDNAEHRADNQDVEQTDHAAQFERLSRAFLQTVHNWFSTVGSAGRCYAVTAAAVKVAAHLDCAAVLLRIVLIHGALQQERVVIVGVQHTVHPLLDRVHEHVRVGLHELPHSTEFLHARVLPPFVSPGRDVAALLHEGAQREPERVEDAEVVGDLVGLVRLLVEVPLVRAEPADYEQHHADAQIGERDAHPDLLGQRLHEAELVRLRVGRGEVHDFLAFGRDGQRRHGDVGLLLTGVVDAVVSVFAVGHRLDDVIKSNVLGQQLDEISAKADKSVVSNERGAVQRTVLTNHEERLAKDAGYYAGPVAERQ</sequence>
<feature type="region of interest" description="Disordered" evidence="1">
    <location>
        <begin position="1285"/>
        <end position="1304"/>
    </location>
</feature>
<dbReference type="Gene3D" id="1.20.1280.50">
    <property type="match status" value="1"/>
</dbReference>
<keyword evidence="3" id="KW-1185">Reference proteome</keyword>
<proteinExistence type="predicted"/>
<dbReference type="Gene3D" id="3.80.10.10">
    <property type="entry name" value="Ribonuclease Inhibitor"/>
    <property type="match status" value="1"/>
</dbReference>
<dbReference type="Pfam" id="PF19434">
    <property type="entry name" value="OPA1_C"/>
    <property type="match status" value="1"/>
</dbReference>
<feature type="region of interest" description="Disordered" evidence="1">
    <location>
        <begin position="190"/>
        <end position="272"/>
    </location>
</feature>
<dbReference type="InterPro" id="IPR036047">
    <property type="entry name" value="F-box-like_dom_sf"/>
</dbReference>
<evidence type="ECO:0000259" key="2">
    <source>
        <dbReference type="PROSITE" id="PS50181"/>
    </source>
</evidence>
<dbReference type="InterPro" id="IPR045817">
    <property type="entry name" value="OPA1_C"/>
</dbReference>
<feature type="compositionally biased region" description="Low complexity" evidence="1">
    <location>
        <begin position="227"/>
        <end position="248"/>
    </location>
</feature>
<dbReference type="SUPFAM" id="SSF52047">
    <property type="entry name" value="RNI-like"/>
    <property type="match status" value="1"/>
</dbReference>
<dbReference type="InterPro" id="IPR032675">
    <property type="entry name" value="LRR_dom_sf"/>
</dbReference>
<feature type="compositionally biased region" description="Basic and acidic residues" evidence="1">
    <location>
        <begin position="1290"/>
        <end position="1304"/>
    </location>
</feature>
<dbReference type="PANTHER" id="PTHR14753:SF3">
    <property type="entry name" value="F-BOX ONLY PROTEIN 38"/>
    <property type="match status" value="1"/>
</dbReference>
<dbReference type="GO" id="GO:0031146">
    <property type="term" value="P:SCF-dependent proteasomal ubiquitin-dependent protein catabolic process"/>
    <property type="evidence" value="ECO:0007669"/>
    <property type="project" value="InterPro"/>
</dbReference>
<dbReference type="WBParaSite" id="maker-uti_cns_0018465-snap-gene-0.4-mRNA-1">
    <property type="protein sequence ID" value="maker-uti_cns_0018465-snap-gene-0.4-mRNA-1"/>
    <property type="gene ID" value="maker-uti_cns_0018465-snap-gene-0.4"/>
</dbReference>
<feature type="domain" description="F-box" evidence="2">
    <location>
        <begin position="356"/>
        <end position="403"/>
    </location>
</feature>
<dbReference type="GO" id="GO:0005737">
    <property type="term" value="C:cytoplasm"/>
    <property type="evidence" value="ECO:0007669"/>
    <property type="project" value="TreeGrafter"/>
</dbReference>
<dbReference type="GO" id="GO:0005634">
    <property type="term" value="C:nucleus"/>
    <property type="evidence" value="ECO:0007669"/>
    <property type="project" value="TreeGrafter"/>
</dbReference>
<dbReference type="SMART" id="SM00256">
    <property type="entry name" value="FBOX"/>
    <property type="match status" value="1"/>
</dbReference>
<evidence type="ECO:0000313" key="3">
    <source>
        <dbReference type="Proteomes" id="UP000095280"/>
    </source>
</evidence>
<organism evidence="3 4">
    <name type="scientific">Macrostomum lignano</name>
    <dbReference type="NCBI Taxonomy" id="282301"/>
    <lineage>
        <taxon>Eukaryota</taxon>
        <taxon>Metazoa</taxon>
        <taxon>Spiralia</taxon>
        <taxon>Lophotrochozoa</taxon>
        <taxon>Platyhelminthes</taxon>
        <taxon>Rhabditophora</taxon>
        <taxon>Macrostomorpha</taxon>
        <taxon>Macrostomida</taxon>
        <taxon>Macrostomidae</taxon>
        <taxon>Macrostomum</taxon>
    </lineage>
</organism>
<reference evidence="4" key="1">
    <citation type="submission" date="2016-11" db="UniProtKB">
        <authorList>
            <consortium name="WormBaseParasite"/>
        </authorList>
    </citation>
    <scope>IDENTIFICATION</scope>
</reference>
<feature type="region of interest" description="Disordered" evidence="1">
    <location>
        <begin position="887"/>
        <end position="911"/>
    </location>
</feature>
<dbReference type="PANTHER" id="PTHR14753">
    <property type="entry name" value="F-BOX ONLY PROTEIN 38"/>
    <property type="match status" value="1"/>
</dbReference>
<dbReference type="InterPro" id="IPR001810">
    <property type="entry name" value="F-box_dom"/>
</dbReference>
<dbReference type="SUPFAM" id="SSF81383">
    <property type="entry name" value="F-box domain"/>
    <property type="match status" value="1"/>
</dbReference>
<dbReference type="Pfam" id="PF12937">
    <property type="entry name" value="F-box-like"/>
    <property type="match status" value="1"/>
</dbReference>
<protein>
    <submittedName>
        <fullName evidence="4">F-box domain-containing protein</fullName>
    </submittedName>
</protein>
<feature type="compositionally biased region" description="Low complexity" evidence="1">
    <location>
        <begin position="896"/>
        <end position="907"/>
    </location>
</feature>
<dbReference type="PROSITE" id="PS50181">
    <property type="entry name" value="FBOX"/>
    <property type="match status" value="1"/>
</dbReference>
<name>A0A1I8IX44_9PLAT</name>
<evidence type="ECO:0000313" key="4">
    <source>
        <dbReference type="WBParaSite" id="maker-uti_cns_0018465-snap-gene-0.4-mRNA-1"/>
    </source>
</evidence>
<dbReference type="InterPro" id="IPR042354">
    <property type="entry name" value="FBX38"/>
</dbReference>
<dbReference type="GO" id="GO:0070936">
    <property type="term" value="P:protein K48-linked ubiquitination"/>
    <property type="evidence" value="ECO:0007669"/>
    <property type="project" value="TreeGrafter"/>
</dbReference>
<dbReference type="Proteomes" id="UP000095280">
    <property type="component" value="Unplaced"/>
</dbReference>